<keyword evidence="3" id="KW-0853">WD repeat</keyword>
<evidence type="ECO:0000313" key="11">
    <source>
        <dbReference type="Proteomes" id="UP001150907"/>
    </source>
</evidence>
<feature type="domain" description="Nucleolar protein 10-like second" evidence="8">
    <location>
        <begin position="389"/>
        <end position="437"/>
    </location>
</feature>
<gene>
    <name evidence="10" type="primary">ENP2</name>
    <name evidence="10" type="ORF">H4R26_000424</name>
</gene>
<evidence type="ECO:0000259" key="8">
    <source>
        <dbReference type="Pfam" id="PF23097"/>
    </source>
</evidence>
<dbReference type="Pfam" id="PF23098">
    <property type="entry name" value="Beta-prop_NOL10_N"/>
    <property type="match status" value="1"/>
</dbReference>
<comment type="similarity">
    <text evidence="2">Belongs to the WD repeat NOL10/ENP2 family.</text>
</comment>
<evidence type="ECO:0000256" key="5">
    <source>
        <dbReference type="ARBA" id="ARBA00023242"/>
    </source>
</evidence>
<evidence type="ECO:0000256" key="3">
    <source>
        <dbReference type="ARBA" id="ARBA00022574"/>
    </source>
</evidence>
<sequence length="599" mass="67975">MVLTATSTNNVKVYTVSGSNLSRKIPDWLARRKRKELQKDIEWSTRIELIQDFGFPEAALRIKATADGEHCMATGVYKPQIRVFEFANSSMKFDRHTDTENVNFLLMSEDWTKSVHLQNDRTLEFHNEGQMHYKVRIPRFGRDLAYHSPSCDVLVGGASNEVYRVNIDQGRFMTPFQTQSSSGVNVVEVNPAHQLFGFGTEDGAVEFWDPRARNRIGVLEPAIANIFRPISGTRGGFEVTALDFRKDGLGAAVGTSSGHVLLYDLRQARPWQIKDQQYGLPIKVLKWLESLSNTYSGDSADTEGAKILSADARIIKLWAVESGKAYTSIEPECDINDVCVSPGSGLVFVAGESSDIQTYYIPQLGPAPRWCHFLENLTEEMEENQKQSIYDDYKFVVRRELESLGLAHLIGTAVLKPYMHGFFVDLRLYERAKAIANPFAYEEYRIRRVQEKLAEARESRIRATTKLPKVNRALAQRLMQMQKSEKTKAAKASDDESGDEAKRLGGRQRKKAQAAAVTAAAVLEDNRFKDIFADPEFEVDEGMDEYKQLHTTYSKRVQKTRDNDDSSDEEDMDIRHHVAPEDQDESDDEPMDSDNEYFQ</sequence>
<evidence type="ECO:0000256" key="6">
    <source>
        <dbReference type="SAM" id="MobiDB-lite"/>
    </source>
</evidence>
<dbReference type="Gene3D" id="2.130.10.10">
    <property type="entry name" value="YVTN repeat-like/Quinoprotein amine dehydrogenase"/>
    <property type="match status" value="2"/>
</dbReference>
<name>A0A9W8EHI7_9FUNG</name>
<dbReference type="OrthoDB" id="273340at2759"/>
<dbReference type="SMART" id="SM00320">
    <property type="entry name" value="WD40"/>
    <property type="match status" value="3"/>
</dbReference>
<evidence type="ECO:0000313" key="10">
    <source>
        <dbReference type="EMBL" id="KAJ2008080.1"/>
    </source>
</evidence>
<dbReference type="PANTHER" id="PTHR14927:SF0">
    <property type="entry name" value="NUCLEOLAR PROTEIN 10"/>
    <property type="match status" value="1"/>
</dbReference>
<feature type="compositionally biased region" description="Basic and acidic residues" evidence="6">
    <location>
        <begin position="483"/>
        <end position="503"/>
    </location>
</feature>
<reference evidence="10" key="1">
    <citation type="submission" date="2022-07" db="EMBL/GenBank/DDBJ databases">
        <title>Phylogenomic reconstructions and comparative analyses of Kickxellomycotina fungi.</title>
        <authorList>
            <person name="Reynolds N.K."/>
            <person name="Stajich J.E."/>
            <person name="Barry K."/>
            <person name="Grigoriev I.V."/>
            <person name="Crous P."/>
            <person name="Smith M.E."/>
        </authorList>
    </citation>
    <scope>NUCLEOTIDE SEQUENCE</scope>
    <source>
        <strain evidence="10">IMI 214461</strain>
    </source>
</reference>
<keyword evidence="4" id="KW-0677">Repeat</keyword>
<dbReference type="InterPro" id="IPR012580">
    <property type="entry name" value="NUC153"/>
</dbReference>
<evidence type="ECO:0000256" key="2">
    <source>
        <dbReference type="ARBA" id="ARBA00005264"/>
    </source>
</evidence>
<evidence type="ECO:0000256" key="1">
    <source>
        <dbReference type="ARBA" id="ARBA00004604"/>
    </source>
</evidence>
<keyword evidence="11" id="KW-1185">Reference proteome</keyword>
<dbReference type="InterPro" id="IPR056550">
    <property type="entry name" value="NOL10_2nd"/>
</dbReference>
<dbReference type="InterPro" id="IPR056551">
    <property type="entry name" value="Beta-prop_NOL10_N"/>
</dbReference>
<dbReference type="GO" id="GO:0030686">
    <property type="term" value="C:90S preribosome"/>
    <property type="evidence" value="ECO:0007669"/>
    <property type="project" value="TreeGrafter"/>
</dbReference>
<comment type="subcellular location">
    <subcellularLocation>
        <location evidence="1">Nucleus</location>
        <location evidence="1">Nucleolus</location>
    </subcellularLocation>
</comment>
<feature type="domain" description="NUC153" evidence="7">
    <location>
        <begin position="525"/>
        <end position="551"/>
    </location>
</feature>
<dbReference type="Pfam" id="PF08159">
    <property type="entry name" value="NUC153"/>
    <property type="match status" value="1"/>
</dbReference>
<comment type="caution">
    <text evidence="10">The sequence shown here is derived from an EMBL/GenBank/DDBJ whole genome shotgun (WGS) entry which is preliminary data.</text>
</comment>
<evidence type="ECO:0000259" key="7">
    <source>
        <dbReference type="Pfam" id="PF08159"/>
    </source>
</evidence>
<protein>
    <submittedName>
        <fullName evidence="10">Small ribosomal subunit biogenesis</fullName>
    </submittedName>
</protein>
<proteinExistence type="inferred from homology"/>
<dbReference type="InterPro" id="IPR001680">
    <property type="entry name" value="WD40_rpt"/>
</dbReference>
<dbReference type="InterPro" id="IPR036322">
    <property type="entry name" value="WD40_repeat_dom_sf"/>
</dbReference>
<dbReference type="EMBL" id="JANBQF010000012">
    <property type="protein sequence ID" value="KAJ2008080.1"/>
    <property type="molecule type" value="Genomic_DNA"/>
</dbReference>
<dbReference type="Proteomes" id="UP001150907">
    <property type="component" value="Unassembled WGS sequence"/>
</dbReference>
<dbReference type="GO" id="GO:0000462">
    <property type="term" value="P:maturation of SSU-rRNA from tricistronic rRNA transcript (SSU-rRNA, 5.8S rRNA, LSU-rRNA)"/>
    <property type="evidence" value="ECO:0007669"/>
    <property type="project" value="TreeGrafter"/>
</dbReference>
<dbReference type="Pfam" id="PF23097">
    <property type="entry name" value="NOL10_2nd"/>
    <property type="match status" value="1"/>
</dbReference>
<dbReference type="InterPro" id="IPR015943">
    <property type="entry name" value="WD40/YVTN_repeat-like_dom_sf"/>
</dbReference>
<dbReference type="PANTHER" id="PTHR14927">
    <property type="entry name" value="NUCLEOLAR PROTEIN 10"/>
    <property type="match status" value="1"/>
</dbReference>
<feature type="region of interest" description="Disordered" evidence="6">
    <location>
        <begin position="550"/>
        <end position="599"/>
    </location>
</feature>
<evidence type="ECO:0000256" key="4">
    <source>
        <dbReference type="ARBA" id="ARBA00022737"/>
    </source>
</evidence>
<dbReference type="InterPro" id="IPR040382">
    <property type="entry name" value="NOL10/Enp2"/>
</dbReference>
<feature type="region of interest" description="Disordered" evidence="6">
    <location>
        <begin position="480"/>
        <end position="511"/>
    </location>
</feature>
<dbReference type="SUPFAM" id="SSF50978">
    <property type="entry name" value="WD40 repeat-like"/>
    <property type="match status" value="1"/>
</dbReference>
<accession>A0A9W8EHI7</accession>
<organism evidence="10 11">
    <name type="scientific">Coemansia thaxteri</name>
    <dbReference type="NCBI Taxonomy" id="2663907"/>
    <lineage>
        <taxon>Eukaryota</taxon>
        <taxon>Fungi</taxon>
        <taxon>Fungi incertae sedis</taxon>
        <taxon>Zoopagomycota</taxon>
        <taxon>Kickxellomycotina</taxon>
        <taxon>Kickxellomycetes</taxon>
        <taxon>Kickxellales</taxon>
        <taxon>Kickxellaceae</taxon>
        <taxon>Coemansia</taxon>
    </lineage>
</organism>
<evidence type="ECO:0000259" key="9">
    <source>
        <dbReference type="Pfam" id="PF23098"/>
    </source>
</evidence>
<dbReference type="GO" id="GO:0032040">
    <property type="term" value="C:small-subunit processome"/>
    <property type="evidence" value="ECO:0007669"/>
    <property type="project" value="TreeGrafter"/>
</dbReference>
<feature type="compositionally biased region" description="Acidic residues" evidence="6">
    <location>
        <begin position="581"/>
        <end position="599"/>
    </location>
</feature>
<feature type="domain" description="Nucleolar protein 10-like N-terminal" evidence="9">
    <location>
        <begin position="8"/>
        <end position="385"/>
    </location>
</feature>
<keyword evidence="5" id="KW-0539">Nucleus</keyword>
<dbReference type="AlphaFoldDB" id="A0A9W8EHI7"/>